<evidence type="ECO:0000313" key="2">
    <source>
        <dbReference type="EMBL" id="TCV02668.1"/>
    </source>
</evidence>
<organism evidence="2 3">
    <name type="scientific">Paracandidimonas soli</name>
    <dbReference type="NCBI Taxonomy" id="1917182"/>
    <lineage>
        <taxon>Bacteria</taxon>
        <taxon>Pseudomonadati</taxon>
        <taxon>Pseudomonadota</taxon>
        <taxon>Betaproteobacteria</taxon>
        <taxon>Burkholderiales</taxon>
        <taxon>Alcaligenaceae</taxon>
        <taxon>Paracandidimonas</taxon>
    </lineage>
</organism>
<feature type="chain" id="PRO_5020502329" description="Beta/gamma crystallin" evidence="1">
    <location>
        <begin position="21"/>
        <end position="139"/>
    </location>
</feature>
<comment type="caution">
    <text evidence="2">The sequence shown here is derived from an EMBL/GenBank/DDBJ whole genome shotgun (WGS) entry which is preliminary data.</text>
</comment>
<sequence>MRISTCHSTVVLAFLLAACAGPGSGEPPLTLEQRLQSSGLRQGESVSVIRGFRLSSWTYLDETHIQVSSAIGDDYLITFHMPCWGLQTADAIAHTSTVGALSRHDRILARSAGMPVNCSIRDIHALEPISKTDPQGEHS</sequence>
<evidence type="ECO:0000313" key="3">
    <source>
        <dbReference type="Proteomes" id="UP000294692"/>
    </source>
</evidence>
<dbReference type="InterPro" id="IPR045500">
    <property type="entry name" value="DUF6491"/>
</dbReference>
<keyword evidence="1" id="KW-0732">Signal</keyword>
<dbReference type="RefSeq" id="WP_132472425.1">
    <property type="nucleotide sequence ID" value="NZ_JBHRVM010000001.1"/>
</dbReference>
<evidence type="ECO:0000256" key="1">
    <source>
        <dbReference type="SAM" id="SignalP"/>
    </source>
</evidence>
<name>A0A4R3VG13_9BURK</name>
<proteinExistence type="predicted"/>
<dbReference type="Proteomes" id="UP000294692">
    <property type="component" value="Unassembled WGS sequence"/>
</dbReference>
<feature type="signal peptide" evidence="1">
    <location>
        <begin position="1"/>
        <end position="20"/>
    </location>
</feature>
<gene>
    <name evidence="2" type="ORF">EV686_101124</name>
</gene>
<dbReference type="OrthoDB" id="9155375at2"/>
<dbReference type="EMBL" id="SMBX01000001">
    <property type="protein sequence ID" value="TCV02668.1"/>
    <property type="molecule type" value="Genomic_DNA"/>
</dbReference>
<protein>
    <recommendedName>
        <fullName evidence="4">Beta/gamma crystallin</fullName>
    </recommendedName>
</protein>
<evidence type="ECO:0008006" key="4">
    <source>
        <dbReference type="Google" id="ProtNLM"/>
    </source>
</evidence>
<dbReference type="PROSITE" id="PS51257">
    <property type="entry name" value="PROKAR_LIPOPROTEIN"/>
    <property type="match status" value="1"/>
</dbReference>
<accession>A0A4R3VG13</accession>
<reference evidence="2 3" key="1">
    <citation type="submission" date="2019-03" db="EMBL/GenBank/DDBJ databases">
        <title>Genomic Encyclopedia of Type Strains, Phase IV (KMG-IV): sequencing the most valuable type-strain genomes for metagenomic binning, comparative biology and taxonomic classification.</title>
        <authorList>
            <person name="Goeker M."/>
        </authorList>
    </citation>
    <scope>NUCLEOTIDE SEQUENCE [LARGE SCALE GENOMIC DNA]</scope>
    <source>
        <strain evidence="2 3">DSM 100048</strain>
    </source>
</reference>
<dbReference type="AlphaFoldDB" id="A0A4R3VG13"/>
<keyword evidence="3" id="KW-1185">Reference proteome</keyword>
<dbReference type="Pfam" id="PF20101">
    <property type="entry name" value="DUF6491"/>
    <property type="match status" value="1"/>
</dbReference>